<dbReference type="RefSeq" id="WP_132695859.1">
    <property type="nucleotide sequence ID" value="NZ_SLVM01000018.1"/>
</dbReference>
<dbReference type="GO" id="GO:0016779">
    <property type="term" value="F:nucleotidyltransferase activity"/>
    <property type="evidence" value="ECO:0007669"/>
    <property type="project" value="UniProtKB-KW"/>
</dbReference>
<dbReference type="Pfam" id="PF12804">
    <property type="entry name" value="NTP_transf_3"/>
    <property type="match status" value="1"/>
</dbReference>
<dbReference type="Proteomes" id="UP000295277">
    <property type="component" value="Unassembled WGS sequence"/>
</dbReference>
<keyword evidence="1" id="KW-0460">Magnesium</keyword>
<evidence type="ECO:0000313" key="3">
    <source>
        <dbReference type="EMBL" id="TCM81484.1"/>
    </source>
</evidence>
<proteinExistence type="predicted"/>
<organism evidence="3 4">
    <name type="scientific">Rhodovulum steppense</name>
    <dbReference type="NCBI Taxonomy" id="540251"/>
    <lineage>
        <taxon>Bacteria</taxon>
        <taxon>Pseudomonadati</taxon>
        <taxon>Pseudomonadota</taxon>
        <taxon>Alphaproteobacteria</taxon>
        <taxon>Rhodobacterales</taxon>
        <taxon>Paracoccaceae</taxon>
        <taxon>Rhodovulum</taxon>
    </lineage>
</organism>
<dbReference type="InterPro" id="IPR025877">
    <property type="entry name" value="MobA-like_NTP_Trfase"/>
</dbReference>
<name>A0A4R1YQW1_9RHOB</name>
<dbReference type="OrthoDB" id="9779263at2"/>
<dbReference type="PANTHER" id="PTHR43777:SF1">
    <property type="entry name" value="MOLYBDENUM COFACTOR CYTIDYLYLTRANSFERASE"/>
    <property type="match status" value="1"/>
</dbReference>
<sequence>MDEVLILLPAAGASARMRGRDKLLEPVDGVPVLRRQVIAALATGAPVMVTLPQGAGAGRASALAGLAVRIAGIDAAEGMAASLRAGAAAADQAGARGLMVLLPDMPGITAGDLLHLLAAFDQAPDRVLRASAPDGTAGHPVIFPARLLPALGTVQGDAGGRAVLAGESVRTCTLEGDRAILDLDTPEDWAAWRARTGL</sequence>
<dbReference type="InterPro" id="IPR029044">
    <property type="entry name" value="Nucleotide-diphossugar_trans"/>
</dbReference>
<keyword evidence="3" id="KW-0808">Transferase</keyword>
<dbReference type="PANTHER" id="PTHR43777">
    <property type="entry name" value="MOLYBDENUM COFACTOR CYTIDYLYLTRANSFERASE"/>
    <property type="match status" value="1"/>
</dbReference>
<dbReference type="Gene3D" id="3.90.550.10">
    <property type="entry name" value="Spore Coat Polysaccharide Biosynthesis Protein SpsA, Chain A"/>
    <property type="match status" value="1"/>
</dbReference>
<reference evidence="3 4" key="1">
    <citation type="submission" date="2019-03" db="EMBL/GenBank/DDBJ databases">
        <title>Genomic Encyclopedia of Type Strains, Phase IV (KMG-IV): sequencing the most valuable type-strain genomes for metagenomic binning, comparative biology and taxonomic classification.</title>
        <authorList>
            <person name="Goeker M."/>
        </authorList>
    </citation>
    <scope>NUCLEOTIDE SEQUENCE [LARGE SCALE GENOMIC DNA]</scope>
    <source>
        <strain evidence="3 4">DSM 21153</strain>
    </source>
</reference>
<evidence type="ECO:0000256" key="1">
    <source>
        <dbReference type="ARBA" id="ARBA00022842"/>
    </source>
</evidence>
<dbReference type="SUPFAM" id="SSF53448">
    <property type="entry name" value="Nucleotide-diphospho-sugar transferases"/>
    <property type="match status" value="1"/>
</dbReference>
<keyword evidence="4" id="KW-1185">Reference proteome</keyword>
<evidence type="ECO:0000313" key="4">
    <source>
        <dbReference type="Proteomes" id="UP000295277"/>
    </source>
</evidence>
<dbReference type="EMBL" id="SLVM01000018">
    <property type="protein sequence ID" value="TCM81484.1"/>
    <property type="molecule type" value="Genomic_DNA"/>
</dbReference>
<keyword evidence="3" id="KW-0548">Nucleotidyltransferase</keyword>
<dbReference type="AlphaFoldDB" id="A0A4R1YQW1"/>
<evidence type="ECO:0000259" key="2">
    <source>
        <dbReference type="Pfam" id="PF12804"/>
    </source>
</evidence>
<protein>
    <submittedName>
        <fullName evidence="3">CTP:molybdopterin cytidylyltransferase MocA</fullName>
    </submittedName>
</protein>
<feature type="domain" description="MobA-like NTP transferase" evidence="2">
    <location>
        <begin position="10"/>
        <end position="165"/>
    </location>
</feature>
<gene>
    <name evidence="3" type="ORF">EV216_11827</name>
</gene>
<comment type="caution">
    <text evidence="3">The sequence shown here is derived from an EMBL/GenBank/DDBJ whole genome shotgun (WGS) entry which is preliminary data.</text>
</comment>
<accession>A0A4R1YQW1</accession>